<dbReference type="Pfam" id="PF04186">
    <property type="entry name" value="FxsA"/>
    <property type="match status" value="1"/>
</dbReference>
<feature type="region of interest" description="Disordered" evidence="1">
    <location>
        <begin position="154"/>
        <end position="175"/>
    </location>
</feature>
<accession>H6SMK8</accession>
<dbReference type="InterPro" id="IPR007313">
    <property type="entry name" value="FxsA"/>
</dbReference>
<dbReference type="PANTHER" id="PTHR35335:SF1">
    <property type="entry name" value="UPF0716 PROTEIN FXSA"/>
    <property type="match status" value="1"/>
</dbReference>
<feature type="transmembrane region" description="Helical" evidence="2">
    <location>
        <begin position="84"/>
        <end position="109"/>
    </location>
</feature>
<evidence type="ECO:0000256" key="1">
    <source>
        <dbReference type="SAM" id="MobiDB-lite"/>
    </source>
</evidence>
<dbReference type="eggNOG" id="COG3030">
    <property type="taxonomic scope" value="Bacteria"/>
</dbReference>
<dbReference type="AlphaFoldDB" id="H6SMK8"/>
<feature type="transmembrane region" description="Helical" evidence="2">
    <location>
        <begin position="7"/>
        <end position="29"/>
    </location>
</feature>
<keyword evidence="2" id="KW-1133">Transmembrane helix</keyword>
<dbReference type="PATRIC" id="fig|1150469.3.peg.2862"/>
<keyword evidence="4" id="KW-1185">Reference proteome</keyword>
<protein>
    <submittedName>
        <fullName evidence="3">FxsA cytoplasmic membrane protein</fullName>
    </submittedName>
</protein>
<organism evidence="3 4">
    <name type="scientific">Pararhodospirillum photometricum DSM 122</name>
    <dbReference type="NCBI Taxonomy" id="1150469"/>
    <lineage>
        <taxon>Bacteria</taxon>
        <taxon>Pseudomonadati</taxon>
        <taxon>Pseudomonadota</taxon>
        <taxon>Alphaproteobacteria</taxon>
        <taxon>Rhodospirillales</taxon>
        <taxon>Rhodospirillaceae</taxon>
        <taxon>Pararhodospirillum</taxon>
    </lineage>
</organism>
<feature type="transmembrane region" description="Helical" evidence="2">
    <location>
        <begin position="35"/>
        <end position="55"/>
    </location>
</feature>
<proteinExistence type="predicted"/>
<dbReference type="PANTHER" id="PTHR35335">
    <property type="entry name" value="UPF0716 PROTEIN FXSA"/>
    <property type="match status" value="1"/>
</dbReference>
<dbReference type="KEGG" id="rpm:RSPPHO_02517"/>
<evidence type="ECO:0000313" key="4">
    <source>
        <dbReference type="Proteomes" id="UP000033220"/>
    </source>
</evidence>
<keyword evidence="2" id="KW-0812">Transmembrane</keyword>
<keyword evidence="2" id="KW-0472">Membrane</keyword>
<dbReference type="NCBIfam" id="NF008528">
    <property type="entry name" value="PRK11463.1-2"/>
    <property type="match status" value="1"/>
</dbReference>
<dbReference type="GO" id="GO:0016020">
    <property type="term" value="C:membrane"/>
    <property type="evidence" value="ECO:0007669"/>
    <property type="project" value="InterPro"/>
</dbReference>
<dbReference type="STRING" id="1150469.RSPPHO_02517"/>
<dbReference type="HOGENOM" id="CLU_085083_0_1_5"/>
<gene>
    <name evidence="3" type="ORF">RSPPHO_02517</name>
</gene>
<reference evidence="3 4" key="1">
    <citation type="submission" date="2012-02" db="EMBL/GenBank/DDBJ databases">
        <title>Shotgun genome sequence of Phaeospirillum photometricum DSM 122.</title>
        <authorList>
            <person name="Duquesne K."/>
            <person name="Sturgis J."/>
        </authorList>
    </citation>
    <scope>NUCLEOTIDE SEQUENCE [LARGE SCALE GENOMIC DNA]</scope>
    <source>
        <strain evidence="4">DSM122</strain>
    </source>
</reference>
<evidence type="ECO:0000313" key="3">
    <source>
        <dbReference type="EMBL" id="CCG09143.1"/>
    </source>
</evidence>
<sequence>MGKGRQAMAFLVLFLIFVGVPVIEISLFIKVGSAIGVVPTVALTLLTAVAGTMLVRHQGVSTLEKARESVNAGILPVQELFDGACILIGGILLLVPGFFTDIWGILLLLPPVRAVLRQWLEGHQGMFMTPAGPASPTASQPQVIDAEYLDVTAGGVGKEENPWARPADQPPKADR</sequence>
<dbReference type="Proteomes" id="UP000033220">
    <property type="component" value="Chromosome DSM 122"/>
</dbReference>
<evidence type="ECO:0000256" key="2">
    <source>
        <dbReference type="SAM" id="Phobius"/>
    </source>
</evidence>
<name>H6SMK8_PARPM</name>
<dbReference type="EMBL" id="HE663493">
    <property type="protein sequence ID" value="CCG09143.1"/>
    <property type="molecule type" value="Genomic_DNA"/>
</dbReference>